<accession>A0ABR7R2S4</accession>
<dbReference type="PANTHER" id="PTHR33498">
    <property type="entry name" value="TRANSPOSASE FOR INSERTION SEQUENCE ELEMENT IS1557"/>
    <property type="match status" value="1"/>
</dbReference>
<gene>
    <name evidence="3" type="ORF">IBL25_03555</name>
</gene>
<dbReference type="NCBIfam" id="NF033550">
    <property type="entry name" value="transpos_ISL3"/>
    <property type="match status" value="1"/>
</dbReference>
<dbReference type="InterPro" id="IPR029261">
    <property type="entry name" value="Transposase_Znf"/>
</dbReference>
<dbReference type="RefSeq" id="WP_187777178.1">
    <property type="nucleotide sequence ID" value="NZ_JACTUZ010000006.1"/>
</dbReference>
<reference evidence="3 4" key="1">
    <citation type="journal article" date="2009" name="Int. J. Syst. Evol. Microbiol.">
        <title>Transfer of Teichococcus ludipueritiae and Muricoccus roseus to the genus Roseomonas, as Roseomonas ludipueritiae comb. nov. and Roseomonas rosea comb. nov., respectively, and emended description of the genus Roseomonas.</title>
        <authorList>
            <person name="Sanchez-Porro C."/>
            <person name="Gallego V."/>
            <person name="Busse H.J."/>
            <person name="Kampfer P."/>
            <person name="Ventosa A."/>
        </authorList>
    </citation>
    <scope>NUCLEOTIDE SEQUENCE [LARGE SCALE GENOMIC DNA]</scope>
    <source>
        <strain evidence="3 4">DSM 14915</strain>
    </source>
</reference>
<evidence type="ECO:0000259" key="1">
    <source>
        <dbReference type="Pfam" id="PF01610"/>
    </source>
</evidence>
<dbReference type="Proteomes" id="UP000603940">
    <property type="component" value="Unassembled WGS sequence"/>
</dbReference>
<comment type="caution">
    <text evidence="3">The sequence shown here is derived from an EMBL/GenBank/DDBJ whole genome shotgun (WGS) entry which is preliminary data.</text>
</comment>
<dbReference type="InterPro" id="IPR002560">
    <property type="entry name" value="Transposase_DDE"/>
</dbReference>
<evidence type="ECO:0000313" key="4">
    <source>
        <dbReference type="Proteomes" id="UP000603940"/>
    </source>
</evidence>
<proteinExistence type="predicted"/>
<dbReference type="InterPro" id="IPR047951">
    <property type="entry name" value="Transpos_ISL3"/>
</dbReference>
<dbReference type="Pfam" id="PF14690">
    <property type="entry name" value="Zn_ribbon_ISL3"/>
    <property type="match status" value="1"/>
</dbReference>
<evidence type="ECO:0000259" key="2">
    <source>
        <dbReference type="Pfam" id="PF14690"/>
    </source>
</evidence>
<sequence length="523" mass="58223">MLVRQILPAPDGLVIVAASRNRTVACPDCGFLSALVHSRYERRLQDLPWQGRPVTLRIQARRLRCRNPECRRQTFAERLAAGAAAAARRTLRLADLQRHLGLALGGEAGARLASRLAIAISADTLIRMTRRDHPPPEPSPPPRVLGVDDWAWRRGHRYGSILLDLERNRVLDLLPDRQAETLSHWLRQHPGVEVVARDRACTYADGARQGAPGAVQVADRWHLLRNLGDAVQAVVGRHHAAIRRIGREVAAGCAIRAAAAVPMQARPSAAQQRQETGRARRQARYEEAAHMQAAGASISDMSRQLNADRKTLRRWLQAGAAPSWPRIPRGSILDRHRTTLEQRWAEGCHNAVRLWRELAGAGFPGRPSTVRAWATERRRRDPADSQPGAARGQIWQPPTLRRTTRLLMADGELPSDTDRTFAARLLEMPALLATVVAARRIARLLRREGDDRLEEALDEAAASPLASFVTELRKDIAAVRAALELPWTTSPVEGQINRLKMIKRTMYGRAGFELLRARVLCVS</sequence>
<organism evidence="3 4">
    <name type="scientific">Pseudoroseomonas ludipueritiae</name>
    <dbReference type="NCBI Taxonomy" id="198093"/>
    <lineage>
        <taxon>Bacteria</taxon>
        <taxon>Pseudomonadati</taxon>
        <taxon>Pseudomonadota</taxon>
        <taxon>Alphaproteobacteria</taxon>
        <taxon>Acetobacterales</taxon>
        <taxon>Acetobacteraceae</taxon>
        <taxon>Pseudoroseomonas</taxon>
    </lineage>
</organism>
<dbReference type="Pfam" id="PF01610">
    <property type="entry name" value="DDE_Tnp_ISL3"/>
    <property type="match status" value="1"/>
</dbReference>
<protein>
    <submittedName>
        <fullName evidence="3">ISL3 family transposase</fullName>
    </submittedName>
</protein>
<name>A0ABR7R2S4_9PROT</name>
<feature type="domain" description="Transposase IS204/IS1001/IS1096/IS1165 DDE" evidence="1">
    <location>
        <begin position="145"/>
        <end position="251"/>
    </location>
</feature>
<dbReference type="EMBL" id="JACTUZ010000006">
    <property type="protein sequence ID" value="MBC9176020.1"/>
    <property type="molecule type" value="Genomic_DNA"/>
</dbReference>
<keyword evidence="4" id="KW-1185">Reference proteome</keyword>
<feature type="domain" description="Transposase IS204/IS1001/IS1096/IS1165 zinc-finger" evidence="2">
    <location>
        <begin position="23"/>
        <end position="67"/>
    </location>
</feature>
<evidence type="ECO:0000313" key="3">
    <source>
        <dbReference type="EMBL" id="MBC9176020.1"/>
    </source>
</evidence>
<dbReference type="PANTHER" id="PTHR33498:SF1">
    <property type="entry name" value="TRANSPOSASE FOR INSERTION SEQUENCE ELEMENT IS1557"/>
    <property type="match status" value="1"/>
</dbReference>